<dbReference type="InterPro" id="IPR013325">
    <property type="entry name" value="RNA_pol_sigma_r2"/>
</dbReference>
<reference evidence="8 9" key="1">
    <citation type="submission" date="2006-06" db="EMBL/GenBank/DDBJ databases">
        <title>Complete sequence of Rubrobacter xylanophilus DSM 9941.</title>
        <authorList>
            <consortium name="US DOE Joint Genome Institute"/>
            <person name="Copeland A."/>
            <person name="Lucas S."/>
            <person name="Lapidus A."/>
            <person name="Barry K."/>
            <person name="Detter J.C."/>
            <person name="Glavina del Rio T."/>
            <person name="Hammon N."/>
            <person name="Israni S."/>
            <person name="Dalin E."/>
            <person name="Tice H."/>
            <person name="Pitluck S."/>
            <person name="Munk A.C."/>
            <person name="Brettin T."/>
            <person name="Bruce D."/>
            <person name="Han C."/>
            <person name="Tapia R."/>
            <person name="Gilna P."/>
            <person name="Schmutz J."/>
            <person name="Larimer F."/>
            <person name="Land M."/>
            <person name="Hauser L."/>
            <person name="Kyrpides N."/>
            <person name="Lykidis A."/>
            <person name="da Costa M.S."/>
            <person name="Rainey F.A."/>
            <person name="Empadinhas N."/>
            <person name="Jolivet E."/>
            <person name="Battista J.R."/>
            <person name="Richardson P."/>
        </authorList>
    </citation>
    <scope>NUCLEOTIDE SEQUENCE [LARGE SCALE GENOMIC DNA]</scope>
    <source>
        <strain evidence="9">DSM 9941 / NBRC 16129 / PRD-1</strain>
    </source>
</reference>
<evidence type="ECO:0000313" key="9">
    <source>
        <dbReference type="Proteomes" id="UP000006637"/>
    </source>
</evidence>
<evidence type="ECO:0000313" key="8">
    <source>
        <dbReference type="EMBL" id="ABG04772.1"/>
    </source>
</evidence>
<keyword evidence="3" id="KW-0238">DNA-binding</keyword>
<dbReference type="PANTHER" id="PTHR30603:SF47">
    <property type="entry name" value="RNA POLYMERASE SIGMA FACTOR SIGD, CHLOROPLASTIC"/>
    <property type="match status" value="1"/>
</dbReference>
<evidence type="ECO:0000256" key="6">
    <source>
        <dbReference type="SAM" id="MobiDB-lite"/>
    </source>
</evidence>
<dbReference type="Proteomes" id="UP000006637">
    <property type="component" value="Chromosome"/>
</dbReference>
<dbReference type="InterPro" id="IPR014284">
    <property type="entry name" value="RNA_pol_sigma-70_dom"/>
</dbReference>
<dbReference type="SUPFAM" id="SSF88946">
    <property type="entry name" value="Sigma2 domain of RNA polymerase sigma factors"/>
    <property type="match status" value="1"/>
</dbReference>
<dbReference type="PANTHER" id="PTHR30603">
    <property type="entry name" value="RNA POLYMERASE SIGMA FACTOR RPO"/>
    <property type="match status" value="1"/>
</dbReference>
<evidence type="ECO:0000256" key="5">
    <source>
        <dbReference type="SAM" id="Coils"/>
    </source>
</evidence>
<evidence type="ECO:0000256" key="1">
    <source>
        <dbReference type="ARBA" id="ARBA00023015"/>
    </source>
</evidence>
<dbReference type="Pfam" id="PF04545">
    <property type="entry name" value="Sigma70_r4"/>
    <property type="match status" value="1"/>
</dbReference>
<keyword evidence="2" id="KW-0731">Sigma factor</keyword>
<dbReference type="STRING" id="266117.Rxyl_1813"/>
<feature type="coiled-coil region" evidence="5">
    <location>
        <begin position="266"/>
        <end position="293"/>
    </location>
</feature>
<organism evidence="8 9">
    <name type="scientific">Rubrobacter xylanophilus (strain DSM 9941 / JCM 11954 / NBRC 16129 / PRD-1)</name>
    <dbReference type="NCBI Taxonomy" id="266117"/>
    <lineage>
        <taxon>Bacteria</taxon>
        <taxon>Bacillati</taxon>
        <taxon>Actinomycetota</taxon>
        <taxon>Rubrobacteria</taxon>
        <taxon>Rubrobacterales</taxon>
        <taxon>Rubrobacteraceae</taxon>
        <taxon>Rubrobacter</taxon>
    </lineage>
</organism>
<name>Q1AV06_RUBXD</name>
<dbReference type="FunFam" id="1.10.601.10:FF:000001">
    <property type="entry name" value="RNA polymerase sigma factor SigA"/>
    <property type="match status" value="1"/>
</dbReference>
<keyword evidence="9" id="KW-1185">Reference proteome</keyword>
<dbReference type="PhylomeDB" id="Q1AV06"/>
<keyword evidence="1" id="KW-0805">Transcription regulation</keyword>
<keyword evidence="5" id="KW-0175">Coiled coil</keyword>
<evidence type="ECO:0000256" key="2">
    <source>
        <dbReference type="ARBA" id="ARBA00023082"/>
    </source>
</evidence>
<dbReference type="Pfam" id="PF04542">
    <property type="entry name" value="Sigma70_r2"/>
    <property type="match status" value="1"/>
</dbReference>
<gene>
    <name evidence="8" type="ordered locus">Rxyl_1813</name>
</gene>
<feature type="region of interest" description="Disordered" evidence="6">
    <location>
        <begin position="1"/>
        <end position="29"/>
    </location>
</feature>
<feature type="domain" description="RNA polymerase sigma-70" evidence="7">
    <location>
        <begin position="95"/>
        <end position="108"/>
    </location>
</feature>
<dbReference type="InterPro" id="IPR050239">
    <property type="entry name" value="Sigma-70_RNA_pol_init_factors"/>
</dbReference>
<sequence>MPGFGEVERSAVRSREGAPAEACCSDPEPETPELLAGYLDRIGRWRLLTRDGEIELSRRAKKGDRKARQKLIEKNLRLVVSVAKKYRGYGLPFEDLIQEGNIGLMKAVEKFDPERGFRFSTYATWWIRQAVQRAVADKGRTIRVPVHMTEKIRKVSRTFNELSLELEREPTDEEIARRLEWDVEDVRLTISAMPDATSLDQPVSSEESASELGDFIEDERTSDTPDTVLKELESSQLKEAIERLPERARYVLVRRYGLDDREPATLAELGDELKISRERVRQLQREAERLLKAGIRRTSPRSIT</sequence>
<evidence type="ECO:0000256" key="3">
    <source>
        <dbReference type="ARBA" id="ARBA00023125"/>
    </source>
</evidence>
<evidence type="ECO:0000256" key="4">
    <source>
        <dbReference type="ARBA" id="ARBA00023163"/>
    </source>
</evidence>
<dbReference type="Pfam" id="PF04539">
    <property type="entry name" value="Sigma70_r3"/>
    <property type="match status" value="1"/>
</dbReference>
<protein>
    <submittedName>
        <fullName evidence="8">RNA polymerase, sigma 28 subunit</fullName>
    </submittedName>
</protein>
<keyword evidence="4" id="KW-0804">Transcription</keyword>
<dbReference type="Gene3D" id="1.10.10.10">
    <property type="entry name" value="Winged helix-like DNA-binding domain superfamily/Winged helix DNA-binding domain"/>
    <property type="match status" value="2"/>
</dbReference>
<evidence type="ECO:0000259" key="7">
    <source>
        <dbReference type="PROSITE" id="PS00715"/>
    </source>
</evidence>
<proteinExistence type="predicted"/>
<dbReference type="HOGENOM" id="CLU_014793_3_5_11"/>
<dbReference type="GO" id="GO:0016987">
    <property type="term" value="F:sigma factor activity"/>
    <property type="evidence" value="ECO:0007669"/>
    <property type="project" value="UniProtKB-KW"/>
</dbReference>
<dbReference type="NCBIfam" id="TIGR02937">
    <property type="entry name" value="sigma70-ECF"/>
    <property type="match status" value="1"/>
</dbReference>
<dbReference type="KEGG" id="rxy:Rxyl_1813"/>
<dbReference type="Gene3D" id="1.10.601.10">
    <property type="entry name" value="RNA Polymerase Primary Sigma Factor"/>
    <property type="match status" value="1"/>
</dbReference>
<dbReference type="RefSeq" id="WP_011564788.1">
    <property type="nucleotide sequence ID" value="NC_008148.1"/>
</dbReference>
<dbReference type="PRINTS" id="PR00046">
    <property type="entry name" value="SIGMA70FCT"/>
</dbReference>
<dbReference type="InterPro" id="IPR009042">
    <property type="entry name" value="RNA_pol_sigma70_r1_2"/>
</dbReference>
<dbReference type="InterPro" id="IPR013324">
    <property type="entry name" value="RNA_pol_sigma_r3/r4-like"/>
</dbReference>
<dbReference type="EMBL" id="CP000386">
    <property type="protein sequence ID" value="ABG04772.1"/>
    <property type="molecule type" value="Genomic_DNA"/>
</dbReference>
<dbReference type="InterPro" id="IPR007624">
    <property type="entry name" value="RNA_pol_sigma70_r3"/>
</dbReference>
<dbReference type="GO" id="GO:0006352">
    <property type="term" value="P:DNA-templated transcription initiation"/>
    <property type="evidence" value="ECO:0007669"/>
    <property type="project" value="InterPro"/>
</dbReference>
<dbReference type="SUPFAM" id="SSF88659">
    <property type="entry name" value="Sigma3 and sigma4 domains of RNA polymerase sigma factors"/>
    <property type="match status" value="2"/>
</dbReference>
<dbReference type="AlphaFoldDB" id="Q1AV06"/>
<dbReference type="PROSITE" id="PS00715">
    <property type="entry name" value="SIGMA70_1"/>
    <property type="match status" value="1"/>
</dbReference>
<dbReference type="InterPro" id="IPR036388">
    <property type="entry name" value="WH-like_DNA-bd_sf"/>
</dbReference>
<feature type="compositionally biased region" description="Basic and acidic residues" evidence="6">
    <location>
        <begin position="1"/>
        <end position="18"/>
    </location>
</feature>
<dbReference type="CDD" id="cd06171">
    <property type="entry name" value="Sigma70_r4"/>
    <property type="match status" value="1"/>
</dbReference>
<dbReference type="InterPro" id="IPR007627">
    <property type="entry name" value="RNA_pol_sigma70_r2"/>
</dbReference>
<accession>Q1AV06</accession>
<dbReference type="InterPro" id="IPR007630">
    <property type="entry name" value="RNA_pol_sigma70_r4"/>
</dbReference>
<dbReference type="Pfam" id="PF00140">
    <property type="entry name" value="Sigma70_r1_2"/>
    <property type="match status" value="1"/>
</dbReference>
<dbReference type="InterPro" id="IPR000943">
    <property type="entry name" value="RNA_pol_sigma70"/>
</dbReference>
<dbReference type="GO" id="GO:0003677">
    <property type="term" value="F:DNA binding"/>
    <property type="evidence" value="ECO:0007669"/>
    <property type="project" value="UniProtKB-KW"/>
</dbReference>
<dbReference type="eggNOG" id="COG0568">
    <property type="taxonomic scope" value="Bacteria"/>
</dbReference>